<accession>A0A095CXW1</accession>
<dbReference type="EMBL" id="CP025762">
    <property type="protein sequence ID" value="KGB74196.1"/>
    <property type="molecule type" value="Genomic_DNA"/>
</dbReference>
<dbReference type="HOGENOM" id="CLU_112535_0_0_1"/>
<name>A0A095CXW1_CRYD2</name>
<dbReference type="OrthoDB" id="2575738at2759"/>
<reference evidence="2 3" key="2">
    <citation type="journal article" date="2018" name="Proc. Natl. Acad. Sci.">
        <title>RNAi is a critical determinant of centromere evolution in closely related fungi.</title>
        <authorList>
            <person name="Yadav V."/>
            <person name="Sun S."/>
            <person name="Billmyre R.B."/>
            <person name="Thimmappa B.C."/>
            <person name="Shea T."/>
            <person name="Lintner R."/>
            <person name="Bakkeren G."/>
            <person name="Cuomo C.A."/>
            <person name="Heitman J."/>
            <person name="Sanyal K."/>
        </authorList>
    </citation>
    <scope>NUCLEOTIDE SEQUENCE [LARGE SCALE GENOMIC DNA]</scope>
    <source>
        <strain evidence="2 3">R265</strain>
    </source>
</reference>
<sequence length="213" mass="24483">MYPTRSAPRPPRETASLPPNHPFATDFKPFDYHANSSTLSLQSPSYHAGTYSSSRSSPATKPTASLAKPFSPSRTSTPRRAVDDFGCFSQSHSAYSKFTKSTFESVPPAYTTLPVELSLFDPRPRQTLLQDVEFILGKKLRFPFIDQYTSSDKKEKKLKIKSEKENKKGRRLTKEREYDEDWSLWEGMDLVADKVVVISSEKEKRYREERNWI</sequence>
<protein>
    <submittedName>
        <fullName evidence="2">Uncharacterized protein</fullName>
    </submittedName>
</protein>
<feature type="compositionally biased region" description="Polar residues" evidence="1">
    <location>
        <begin position="41"/>
        <end position="63"/>
    </location>
</feature>
<dbReference type="OMA" id="ESIPRTY"/>
<proteinExistence type="predicted"/>
<dbReference type="GeneID" id="88176287"/>
<dbReference type="Proteomes" id="UP000029445">
    <property type="component" value="Chromosome 4"/>
</dbReference>
<dbReference type="AlphaFoldDB" id="A0A095CXW1"/>
<evidence type="ECO:0000313" key="3">
    <source>
        <dbReference type="Proteomes" id="UP000029445"/>
    </source>
</evidence>
<feature type="region of interest" description="Disordered" evidence="1">
    <location>
        <begin position="41"/>
        <end position="78"/>
    </location>
</feature>
<dbReference type="RefSeq" id="XP_062880203.1">
    <property type="nucleotide sequence ID" value="XM_063024133.1"/>
</dbReference>
<organism evidence="2 3">
    <name type="scientific">Cryptococcus deuterogattii (strain R265)</name>
    <name type="common">Cryptococcus gattii VGII (strain R265)</name>
    <dbReference type="NCBI Taxonomy" id="294750"/>
    <lineage>
        <taxon>Eukaryota</taxon>
        <taxon>Fungi</taxon>
        <taxon>Dikarya</taxon>
        <taxon>Basidiomycota</taxon>
        <taxon>Agaricomycotina</taxon>
        <taxon>Tremellomycetes</taxon>
        <taxon>Tremellales</taxon>
        <taxon>Cryptococcaceae</taxon>
        <taxon>Cryptococcus</taxon>
        <taxon>Cryptococcus gattii species complex</taxon>
    </lineage>
</organism>
<gene>
    <name evidence="2" type="ORF">CNBG_0034</name>
</gene>
<keyword evidence="3" id="KW-1185">Reference proteome</keyword>
<dbReference type="KEGG" id="cdeu:CNBG_0034"/>
<evidence type="ECO:0000256" key="1">
    <source>
        <dbReference type="SAM" id="MobiDB-lite"/>
    </source>
</evidence>
<evidence type="ECO:0000313" key="2">
    <source>
        <dbReference type="EMBL" id="KGB74196.1"/>
    </source>
</evidence>
<reference evidence="2 3" key="1">
    <citation type="journal article" date="2011" name="MBio">
        <title>Genome variation in Cryptococcus gattii, an emerging pathogen of immunocompetent hosts.</title>
        <authorList>
            <person name="D'Souza C.A."/>
            <person name="Kronstad J.W."/>
            <person name="Taylor G."/>
            <person name="Warren R."/>
            <person name="Yuen M."/>
            <person name="Hu G."/>
            <person name="Jung W.H."/>
            <person name="Sham A."/>
            <person name="Kidd S.E."/>
            <person name="Tangen K."/>
            <person name="Lee N."/>
            <person name="Zeilmaker T."/>
            <person name="Sawkins J."/>
            <person name="McVicker G."/>
            <person name="Shah S."/>
            <person name="Gnerre S."/>
            <person name="Griggs A."/>
            <person name="Zeng Q."/>
            <person name="Bartlett K."/>
            <person name="Li W."/>
            <person name="Wang X."/>
            <person name="Heitman J."/>
            <person name="Stajich J.E."/>
            <person name="Fraser J.A."/>
            <person name="Meyer W."/>
            <person name="Carter D."/>
            <person name="Schein J."/>
            <person name="Krzywinski M."/>
            <person name="Kwon-Chung K.J."/>
            <person name="Varma A."/>
            <person name="Wang J."/>
            <person name="Brunham R."/>
            <person name="Fyfe M."/>
            <person name="Ouellette B.F."/>
            <person name="Siddiqui A."/>
            <person name="Marra M."/>
            <person name="Jones S."/>
            <person name="Holt R."/>
            <person name="Birren B.W."/>
            <person name="Galagan J.E."/>
            <person name="Cuomo C.A."/>
        </authorList>
    </citation>
    <scope>NUCLEOTIDE SEQUENCE [LARGE SCALE GENOMIC DNA]</scope>
    <source>
        <strain evidence="2 3">R265</strain>
    </source>
</reference>
<dbReference type="VEuPathDB" id="FungiDB:CNBG_0034"/>
<feature type="region of interest" description="Disordered" evidence="1">
    <location>
        <begin position="1"/>
        <end position="23"/>
    </location>
</feature>